<dbReference type="InterPro" id="IPR038468">
    <property type="entry name" value="MmpS_C"/>
</dbReference>
<accession>A0A2U3PD54</accession>
<protein>
    <submittedName>
        <fullName evidence="8">Putative membrane protein MmpS</fullName>
    </submittedName>
</protein>
<evidence type="ECO:0000256" key="6">
    <source>
        <dbReference type="ARBA" id="ARBA00023136"/>
    </source>
</evidence>
<keyword evidence="6 7" id="KW-0472">Membrane</keyword>
<evidence type="ECO:0000256" key="7">
    <source>
        <dbReference type="SAM" id="Phobius"/>
    </source>
</evidence>
<name>A0A2U3PD54_9MYCO</name>
<reference evidence="8 9" key="1">
    <citation type="submission" date="2017-01" db="EMBL/GenBank/DDBJ databases">
        <authorList>
            <consortium name="Urmite Genomes"/>
        </authorList>
    </citation>
    <scope>NUCLEOTIDE SEQUENCE [LARGE SCALE GENOMIC DNA]</scope>
    <source>
        <strain evidence="8 9">AB215</strain>
    </source>
</reference>
<keyword evidence="3" id="KW-1003">Cell membrane</keyword>
<keyword evidence="9" id="KW-1185">Reference proteome</keyword>
<dbReference type="Pfam" id="PF05423">
    <property type="entry name" value="Mycobact_memb"/>
    <property type="match status" value="1"/>
</dbReference>
<dbReference type="InterPro" id="IPR008693">
    <property type="entry name" value="MmpS"/>
</dbReference>
<keyword evidence="5 7" id="KW-1133">Transmembrane helix</keyword>
<keyword evidence="4 7" id="KW-0812">Transmembrane</keyword>
<comment type="subcellular location">
    <subcellularLocation>
        <location evidence="1">Cell membrane</location>
    </subcellularLocation>
</comment>
<evidence type="ECO:0000256" key="2">
    <source>
        <dbReference type="ARBA" id="ARBA00007531"/>
    </source>
</evidence>
<dbReference type="EMBL" id="FUEZ01000004">
    <property type="protein sequence ID" value="SPM41595.1"/>
    <property type="molecule type" value="Genomic_DNA"/>
</dbReference>
<feature type="non-terminal residue" evidence="8">
    <location>
        <position position="1"/>
    </location>
</feature>
<evidence type="ECO:0000256" key="3">
    <source>
        <dbReference type="ARBA" id="ARBA00022475"/>
    </source>
</evidence>
<evidence type="ECO:0000313" key="9">
    <source>
        <dbReference type="Proteomes" id="UP000240424"/>
    </source>
</evidence>
<evidence type="ECO:0000256" key="1">
    <source>
        <dbReference type="ARBA" id="ARBA00004236"/>
    </source>
</evidence>
<dbReference type="GO" id="GO:0005886">
    <property type="term" value="C:plasma membrane"/>
    <property type="evidence" value="ECO:0007669"/>
    <property type="project" value="UniProtKB-SubCell"/>
</dbReference>
<dbReference type="Gene3D" id="2.60.40.2880">
    <property type="entry name" value="MmpS1-5, C-terminal soluble domain"/>
    <property type="match status" value="1"/>
</dbReference>
<dbReference type="Proteomes" id="UP000240424">
    <property type="component" value="Unassembled WGS sequence"/>
</dbReference>
<evidence type="ECO:0000256" key="4">
    <source>
        <dbReference type="ARBA" id="ARBA00022692"/>
    </source>
</evidence>
<gene>
    <name evidence="8" type="ORF">MNAB215_3805</name>
</gene>
<dbReference type="AlphaFoldDB" id="A0A2U3PD54"/>
<proteinExistence type="inferred from homology"/>
<organism evidence="8 9">
    <name type="scientific">Mycobacterium numidiamassiliense</name>
    <dbReference type="NCBI Taxonomy" id="1841861"/>
    <lineage>
        <taxon>Bacteria</taxon>
        <taxon>Bacillati</taxon>
        <taxon>Actinomycetota</taxon>
        <taxon>Actinomycetes</taxon>
        <taxon>Mycobacteriales</taxon>
        <taxon>Mycobacteriaceae</taxon>
        <taxon>Mycobacterium</taxon>
    </lineage>
</organism>
<comment type="similarity">
    <text evidence="2">Belongs to the MmpS family.</text>
</comment>
<dbReference type="STRING" id="1841861.GCA_900157365_02125"/>
<sequence length="179" mass="18935">VRPVNVVRNGISTALLRHADPTRNRPDGATKPMGRPMLTFLKRAWVPLVVVVAVAFGAIAVMRLRGVFGSDAIFTATGSSAEPLEPSHVKRVTYEIYGPGDTAGSVSYLDTKAAPEQANFTSLPWTFTITTTVPAVIASVVAQGDSDTIGCRITVNGEVKDKKSTVGRHAQTSCLVKAA</sequence>
<evidence type="ECO:0000256" key="5">
    <source>
        <dbReference type="ARBA" id="ARBA00022989"/>
    </source>
</evidence>
<feature type="transmembrane region" description="Helical" evidence="7">
    <location>
        <begin position="44"/>
        <end position="64"/>
    </location>
</feature>
<evidence type="ECO:0000313" key="8">
    <source>
        <dbReference type="EMBL" id="SPM41595.1"/>
    </source>
</evidence>